<dbReference type="EMBL" id="LR798288">
    <property type="protein sequence ID" value="CAB5221154.1"/>
    <property type="molecule type" value="Genomic_DNA"/>
</dbReference>
<proteinExistence type="predicted"/>
<gene>
    <name evidence="1" type="ORF">UFOVP247_94</name>
</gene>
<reference evidence="1" key="1">
    <citation type="submission" date="2020-05" db="EMBL/GenBank/DDBJ databases">
        <authorList>
            <person name="Chiriac C."/>
            <person name="Salcher M."/>
            <person name="Ghai R."/>
            <person name="Kavagutti S V."/>
        </authorList>
    </citation>
    <scope>NUCLEOTIDE SEQUENCE</scope>
</reference>
<evidence type="ECO:0008006" key="2">
    <source>
        <dbReference type="Google" id="ProtNLM"/>
    </source>
</evidence>
<protein>
    <recommendedName>
        <fullName evidence="2">Baseplate tail-tube protein gp48, T4-like virus</fullName>
    </recommendedName>
</protein>
<organism evidence="1">
    <name type="scientific">uncultured Caudovirales phage</name>
    <dbReference type="NCBI Taxonomy" id="2100421"/>
    <lineage>
        <taxon>Viruses</taxon>
        <taxon>Duplodnaviria</taxon>
        <taxon>Heunggongvirae</taxon>
        <taxon>Uroviricota</taxon>
        <taxon>Caudoviricetes</taxon>
        <taxon>Peduoviridae</taxon>
        <taxon>Maltschvirus</taxon>
        <taxon>Maltschvirus maltsch</taxon>
    </lineage>
</organism>
<evidence type="ECO:0000313" key="1">
    <source>
        <dbReference type="EMBL" id="CAB5221154.1"/>
    </source>
</evidence>
<sequence length="274" mass="29912">MAIYDYRDDKNGYCTRITEYEYYRPTPGSDAKRNPKNFYILPLPENLPNEHFSADIQGFDLGEIGSSVDVMGRGFSDASTVEKIATMATGAAGITAMMRAIGLKAGGSITDAAAGAGAAAAIALPFASAYGGSTRNPHTAMIFNKMQMRSFQLAFRLSPRNKEQSRRLDTILKMLKENMHPTYNQTGKGFVLDYPMLYTVSFAGLPFQGYPEIAFSFLGDMSISNSPQGTAFFRGGYPAFVDLGLTFSEIDMKTRESFTGGRTPTDAARGSERF</sequence>
<accession>A0A6J7WYK0</accession>
<name>A0A6J7WYK0_9CAUD</name>